<dbReference type="Gene3D" id="1.20.1280.50">
    <property type="match status" value="1"/>
</dbReference>
<dbReference type="GO" id="GO:0019005">
    <property type="term" value="C:SCF ubiquitin ligase complex"/>
    <property type="evidence" value="ECO:0007669"/>
    <property type="project" value="TreeGrafter"/>
</dbReference>
<dbReference type="Gene3D" id="3.80.10.10">
    <property type="entry name" value="Ribonuclease Inhibitor"/>
    <property type="match status" value="1"/>
</dbReference>
<gene>
    <name evidence="2" type="ORF">EXIGLDRAFT_614223</name>
</gene>
<organism evidence="2 3">
    <name type="scientific">Exidia glandulosa HHB12029</name>
    <dbReference type="NCBI Taxonomy" id="1314781"/>
    <lineage>
        <taxon>Eukaryota</taxon>
        <taxon>Fungi</taxon>
        <taxon>Dikarya</taxon>
        <taxon>Basidiomycota</taxon>
        <taxon>Agaricomycotina</taxon>
        <taxon>Agaricomycetes</taxon>
        <taxon>Auriculariales</taxon>
        <taxon>Exidiaceae</taxon>
        <taxon>Exidia</taxon>
    </lineage>
</organism>
<keyword evidence="3" id="KW-1185">Reference proteome</keyword>
<proteinExistence type="predicted"/>
<sequence>MATALLARSLPPALYDDLLCPLPLPVPPDSIPQLRQALCTLDSRIRSLADQKHLVESKLASAVALQSPIRRLPREILAKIFAVGVRELDDEDALFLSRLTLVCRYWHHTAVDTPELWAAVAVDHHNRLGNARRRLQRSKNVPLDISIDFSPRATPLRYNVADAVARAMDLLRPETRRWRTFRLRVPHRAAALAALARCTLPAPLLERFSVHAHMSFADSACPDALPTLQIPLFRGCLPRLRDVDLVSAPVQCDNGSALLRSLRTLRLVDLSGEYAPSVAQLLSVLRACPGLEELALRNMEDVVELPADFEAQHEGPVVCLPFLRVLTFSFCGVTRVGALLDRLSFPCVERIDFAHLENISSALQSISRQTRAPLHQACLFSELKLTRLLRRLPSISTLELVDCEDVSANILRGLSAPPPGIHNLWILPNLAKLVLDGCAGIEWEPLRALVEQRAAALFADGGAPLPLRALDVGRCPQQLSRERVQLLRMYVRDVHWAGWS</sequence>
<dbReference type="InterPro" id="IPR032675">
    <property type="entry name" value="LRR_dom_sf"/>
</dbReference>
<evidence type="ECO:0000259" key="1">
    <source>
        <dbReference type="Pfam" id="PF12937"/>
    </source>
</evidence>
<dbReference type="AlphaFoldDB" id="A0A165HWS9"/>
<dbReference type="Proteomes" id="UP000077266">
    <property type="component" value="Unassembled WGS sequence"/>
</dbReference>
<dbReference type="EMBL" id="KV426006">
    <property type="protein sequence ID" value="KZV92570.1"/>
    <property type="molecule type" value="Genomic_DNA"/>
</dbReference>
<name>A0A165HWS9_EXIGL</name>
<evidence type="ECO:0000313" key="3">
    <source>
        <dbReference type="Proteomes" id="UP000077266"/>
    </source>
</evidence>
<dbReference type="GO" id="GO:0031146">
    <property type="term" value="P:SCF-dependent proteasomal ubiquitin-dependent protein catabolic process"/>
    <property type="evidence" value="ECO:0007669"/>
    <property type="project" value="TreeGrafter"/>
</dbReference>
<dbReference type="InParanoid" id="A0A165HWS9"/>
<dbReference type="SUPFAM" id="SSF81383">
    <property type="entry name" value="F-box domain"/>
    <property type="match status" value="1"/>
</dbReference>
<dbReference type="PANTHER" id="PTHR13318">
    <property type="entry name" value="PARTNER OF PAIRED, ISOFORM B-RELATED"/>
    <property type="match status" value="1"/>
</dbReference>
<evidence type="ECO:0000313" key="2">
    <source>
        <dbReference type="EMBL" id="KZV92570.1"/>
    </source>
</evidence>
<dbReference type="SUPFAM" id="SSF52047">
    <property type="entry name" value="RNI-like"/>
    <property type="match status" value="1"/>
</dbReference>
<feature type="domain" description="F-box" evidence="1">
    <location>
        <begin position="69"/>
        <end position="119"/>
    </location>
</feature>
<dbReference type="PANTHER" id="PTHR13318:SF190">
    <property type="entry name" value="PARTNER OF PAIRED, ISOFORM B"/>
    <property type="match status" value="1"/>
</dbReference>
<reference evidence="2 3" key="1">
    <citation type="journal article" date="2016" name="Mol. Biol. Evol.">
        <title>Comparative Genomics of Early-Diverging Mushroom-Forming Fungi Provides Insights into the Origins of Lignocellulose Decay Capabilities.</title>
        <authorList>
            <person name="Nagy L.G."/>
            <person name="Riley R."/>
            <person name="Tritt A."/>
            <person name="Adam C."/>
            <person name="Daum C."/>
            <person name="Floudas D."/>
            <person name="Sun H."/>
            <person name="Yadav J.S."/>
            <person name="Pangilinan J."/>
            <person name="Larsson K.H."/>
            <person name="Matsuura K."/>
            <person name="Barry K."/>
            <person name="Labutti K."/>
            <person name="Kuo R."/>
            <person name="Ohm R.A."/>
            <person name="Bhattacharya S.S."/>
            <person name="Shirouzu T."/>
            <person name="Yoshinaga Y."/>
            <person name="Martin F.M."/>
            <person name="Grigoriev I.V."/>
            <person name="Hibbett D.S."/>
        </authorList>
    </citation>
    <scope>NUCLEOTIDE SEQUENCE [LARGE SCALE GENOMIC DNA]</scope>
    <source>
        <strain evidence="2 3">HHB12029</strain>
    </source>
</reference>
<dbReference type="Pfam" id="PF12937">
    <property type="entry name" value="F-box-like"/>
    <property type="match status" value="1"/>
</dbReference>
<protein>
    <recommendedName>
        <fullName evidence="1">F-box domain-containing protein</fullName>
    </recommendedName>
</protein>
<dbReference type="OrthoDB" id="8048523at2759"/>
<accession>A0A165HWS9</accession>
<dbReference type="InterPro" id="IPR001810">
    <property type="entry name" value="F-box_dom"/>
</dbReference>
<dbReference type="InterPro" id="IPR036047">
    <property type="entry name" value="F-box-like_dom_sf"/>
</dbReference>